<keyword evidence="4 6" id="KW-0804">Transcription</keyword>
<organism evidence="8 9">
    <name type="scientific">Brassica campestris</name>
    <name type="common">Field mustard</name>
    <dbReference type="NCBI Taxonomy" id="3711"/>
    <lineage>
        <taxon>Eukaryota</taxon>
        <taxon>Viridiplantae</taxon>
        <taxon>Streptophyta</taxon>
        <taxon>Embryophyta</taxon>
        <taxon>Tracheophyta</taxon>
        <taxon>Spermatophyta</taxon>
        <taxon>Magnoliopsida</taxon>
        <taxon>eudicotyledons</taxon>
        <taxon>Gunneridae</taxon>
        <taxon>Pentapetalae</taxon>
        <taxon>rosids</taxon>
        <taxon>malvids</taxon>
        <taxon>Brassicales</taxon>
        <taxon>Brassicaceae</taxon>
        <taxon>Brassiceae</taxon>
        <taxon>Brassica</taxon>
    </lineage>
</organism>
<comment type="function">
    <text evidence="6">Component of the sequence-specific heterotrimeric transcription factor (NF-Y) which specifically recognizes a 5'-CCAAT-3' box motif found in the promoters of its target genes.</text>
</comment>
<keyword evidence="5 6" id="KW-0539">Nucleus</keyword>
<comment type="subunit">
    <text evidence="6">Heterotrimer.</text>
</comment>
<dbReference type="PROSITE" id="PS51257">
    <property type="entry name" value="PROKAR_LIPOPROTEIN"/>
    <property type="match status" value="1"/>
</dbReference>
<dbReference type="Gene3D" id="6.10.250.2430">
    <property type="match status" value="1"/>
</dbReference>
<evidence type="ECO:0000256" key="5">
    <source>
        <dbReference type="ARBA" id="ARBA00023242"/>
    </source>
</evidence>
<evidence type="ECO:0000313" key="9">
    <source>
        <dbReference type="Proteomes" id="UP000264353"/>
    </source>
</evidence>
<dbReference type="GO" id="GO:0005634">
    <property type="term" value="C:nucleus"/>
    <property type="evidence" value="ECO:0007669"/>
    <property type="project" value="UniProtKB-SubCell"/>
</dbReference>
<dbReference type="Proteomes" id="UP000264353">
    <property type="component" value="Chromosome A9"/>
</dbReference>
<comment type="similarity">
    <text evidence="6">Belongs to the NFYA/HAP2 subunit family.</text>
</comment>
<evidence type="ECO:0000256" key="3">
    <source>
        <dbReference type="ARBA" id="ARBA00023125"/>
    </source>
</evidence>
<accession>A0A397Y3W6</accession>
<feature type="region of interest" description="Disordered" evidence="7">
    <location>
        <begin position="1"/>
        <end position="25"/>
    </location>
</feature>
<sequence length="257" mass="28897">MDKKDSFTTAHSSTPPYLNTSISCGLPTESNVQSYDVTESLSLKVQARSKHVLNPTKIGFQDKDSSSTQSTDQSSIEVATSADDDDDDDNPSRQISFSAQPDVCRGFEETQRKANFFFPCADPHFGGYLPHATVWNPQMVGRVPLPLDLIEDEPVFVNVKQFHAIMRGREQRAKLETQNKLIKARKLYLHESRHVHALKRPRGSGGRFLPKSFKNLESQNMTCQSNKKTPRETCMDSWLISCRSATTLVVQPHLDPT</sequence>
<dbReference type="PANTHER" id="PTHR12632">
    <property type="entry name" value="TRANSCRIPTION FACTOR NF-Y ALPHA-RELATED"/>
    <property type="match status" value="1"/>
</dbReference>
<dbReference type="PROSITE" id="PS51152">
    <property type="entry name" value="NFYA_HAP2_2"/>
    <property type="match status" value="1"/>
</dbReference>
<dbReference type="GO" id="GO:0003677">
    <property type="term" value="F:DNA binding"/>
    <property type="evidence" value="ECO:0007669"/>
    <property type="project" value="UniProtKB-KW"/>
</dbReference>
<keyword evidence="3 6" id="KW-0238">DNA-binding</keyword>
<feature type="region of interest" description="Disordered" evidence="7">
    <location>
        <begin position="54"/>
        <end position="97"/>
    </location>
</feature>
<feature type="compositionally biased region" description="Polar residues" evidence="7">
    <location>
        <begin position="7"/>
        <end position="25"/>
    </location>
</feature>
<evidence type="ECO:0000256" key="7">
    <source>
        <dbReference type="SAM" id="MobiDB-lite"/>
    </source>
</evidence>
<gene>
    <name evidence="8" type="ORF">BRARA_I04819</name>
</gene>
<evidence type="ECO:0000256" key="4">
    <source>
        <dbReference type="ARBA" id="ARBA00023163"/>
    </source>
</evidence>
<dbReference type="GO" id="GO:0003700">
    <property type="term" value="F:DNA-binding transcription factor activity"/>
    <property type="evidence" value="ECO:0007669"/>
    <property type="project" value="UniProtKB-UniRule"/>
</dbReference>
<evidence type="ECO:0000256" key="6">
    <source>
        <dbReference type="RuleBase" id="RU367155"/>
    </source>
</evidence>
<reference evidence="8 9" key="1">
    <citation type="submission" date="2018-06" db="EMBL/GenBank/DDBJ databases">
        <title>WGS assembly of Brassica rapa FPsc.</title>
        <authorList>
            <person name="Bowman J."/>
            <person name="Kohchi T."/>
            <person name="Yamato K."/>
            <person name="Jenkins J."/>
            <person name="Shu S."/>
            <person name="Ishizaki K."/>
            <person name="Yamaoka S."/>
            <person name="Nishihama R."/>
            <person name="Nakamura Y."/>
            <person name="Berger F."/>
            <person name="Adam C."/>
            <person name="Aki S."/>
            <person name="Althoff F."/>
            <person name="Araki T."/>
            <person name="Arteaga-Vazquez M."/>
            <person name="Balasubrmanian S."/>
            <person name="Bauer D."/>
            <person name="Boehm C."/>
            <person name="Briginshaw L."/>
            <person name="Caballero-Perez J."/>
            <person name="Catarino B."/>
            <person name="Chen F."/>
            <person name="Chiyoda S."/>
            <person name="Chovatia M."/>
            <person name="Davies K."/>
            <person name="Delmans M."/>
            <person name="Demura T."/>
            <person name="Dierschke T."/>
            <person name="Dolan L."/>
            <person name="Dorantes-Acosta A."/>
            <person name="Eklund D."/>
            <person name="Florent S."/>
            <person name="Flores-Sandoval E."/>
            <person name="Fujiyama A."/>
            <person name="Fukuzawa H."/>
            <person name="Galik B."/>
            <person name="Grimanelli D."/>
            <person name="Grimwood J."/>
            <person name="Grossniklaus U."/>
            <person name="Hamada T."/>
            <person name="Haseloff J."/>
            <person name="Hetherington A."/>
            <person name="Higo A."/>
            <person name="Hirakawa Y."/>
            <person name="Hundley H."/>
            <person name="Ikeda Y."/>
            <person name="Inoue K."/>
            <person name="Inoue S."/>
            <person name="Ishida S."/>
            <person name="Jia Q."/>
            <person name="Kakita M."/>
            <person name="Kanazawa T."/>
            <person name="Kawai Y."/>
            <person name="Kawashima T."/>
            <person name="Kennedy M."/>
            <person name="Kinose K."/>
            <person name="Kinoshita T."/>
            <person name="Kohara Y."/>
            <person name="Koide E."/>
            <person name="Komatsu K."/>
            <person name="Kopischke S."/>
            <person name="Kubo M."/>
            <person name="Kyozuka J."/>
            <person name="Lagercrantz U."/>
            <person name="Lin S."/>
            <person name="Lindquist E."/>
            <person name="Lipzen A."/>
            <person name="Lu C."/>
            <person name="Luna E."/>
            <person name="Martienssen R."/>
            <person name="Minamino N."/>
            <person name="Mizutani M."/>
            <person name="Mizutani M."/>
            <person name="Mochizuki N."/>
            <person name="Monte I."/>
            <person name="Mosher R."/>
            <person name="Nagasaki H."/>
            <person name="Nakagami H."/>
            <person name="Naramoto S."/>
            <person name="Nishitani K."/>
            <person name="Ohtani M."/>
            <person name="Okamoto T."/>
            <person name="Okumura M."/>
            <person name="Phillips J."/>
            <person name="Pollak B."/>
            <person name="Reinders A."/>
            <person name="Roevekamp M."/>
            <person name="Sano R."/>
            <person name="Sawa S."/>
            <person name="Schmid M."/>
            <person name="Shirakawa M."/>
            <person name="Solano R."/>
            <person name="Spunde A."/>
            <person name="Suetsugu N."/>
            <person name="Sugano S."/>
            <person name="Sugiyama A."/>
            <person name="Sun R."/>
            <person name="Suzuki Y."/>
            <person name="Takenaka M."/>
            <person name="Takezawa D."/>
            <person name="Tomogane H."/>
            <person name="Tsuzuki M."/>
            <person name="Ueda T."/>
            <person name="Umeda M."/>
            <person name="Ward J."/>
            <person name="Watanabe Y."/>
            <person name="Yazaki K."/>
            <person name="Yokoyama R."/>
            <person name="Yoshitake Y."/>
            <person name="Yotsui I."/>
            <person name="Zachgo S."/>
            <person name="Schmutz J."/>
        </authorList>
    </citation>
    <scope>NUCLEOTIDE SEQUENCE [LARGE SCALE GENOMIC DNA]</scope>
    <source>
        <strain evidence="9">cv. B-3</strain>
    </source>
</reference>
<dbReference type="EMBL" id="CM010636">
    <property type="protein sequence ID" value="RID48299.1"/>
    <property type="molecule type" value="Genomic_DNA"/>
</dbReference>
<dbReference type="PRINTS" id="PR00616">
    <property type="entry name" value="CCAATSUBUNTB"/>
</dbReference>
<proteinExistence type="inferred from homology"/>
<dbReference type="Pfam" id="PF02045">
    <property type="entry name" value="CBFB_NFYA"/>
    <property type="match status" value="1"/>
</dbReference>
<protein>
    <recommendedName>
        <fullName evidence="6">Nuclear transcription factor Y subunit</fullName>
    </recommendedName>
</protein>
<dbReference type="SMART" id="SM00521">
    <property type="entry name" value="CBF"/>
    <property type="match status" value="1"/>
</dbReference>
<dbReference type="InterPro" id="IPR001289">
    <property type="entry name" value="NFYA"/>
</dbReference>
<evidence type="ECO:0000313" key="8">
    <source>
        <dbReference type="EMBL" id="RID48299.1"/>
    </source>
</evidence>
<comment type="subcellular location">
    <subcellularLocation>
        <location evidence="1 6">Nucleus</location>
    </subcellularLocation>
</comment>
<keyword evidence="2 6" id="KW-0805">Transcription regulation</keyword>
<name>A0A397Y3W6_BRACM</name>
<feature type="compositionally biased region" description="Low complexity" evidence="7">
    <location>
        <begin position="66"/>
        <end position="75"/>
    </location>
</feature>
<evidence type="ECO:0000256" key="2">
    <source>
        <dbReference type="ARBA" id="ARBA00023015"/>
    </source>
</evidence>
<dbReference type="AlphaFoldDB" id="A0A397Y3W6"/>
<evidence type="ECO:0000256" key="1">
    <source>
        <dbReference type="ARBA" id="ARBA00004123"/>
    </source>
</evidence>